<dbReference type="InterPro" id="IPR013257">
    <property type="entry name" value="SRI"/>
</dbReference>
<evidence type="ECO:0000256" key="1">
    <source>
        <dbReference type="ARBA" id="ARBA00004123"/>
    </source>
</evidence>
<accession>A0AAN8SA17</accession>
<gene>
    <name evidence="4" type="ORF">RUM43_010764</name>
</gene>
<evidence type="ECO:0000259" key="3">
    <source>
        <dbReference type="Pfam" id="PF08236"/>
    </source>
</evidence>
<dbReference type="Proteomes" id="UP001372834">
    <property type="component" value="Unassembled WGS sequence"/>
</dbReference>
<dbReference type="GO" id="GO:0005694">
    <property type="term" value="C:chromosome"/>
    <property type="evidence" value="ECO:0007669"/>
    <property type="project" value="InterPro"/>
</dbReference>
<dbReference type="EMBL" id="JAWJWE010000004">
    <property type="protein sequence ID" value="KAK6637090.1"/>
    <property type="molecule type" value="Genomic_DNA"/>
</dbReference>
<feature type="domain" description="Set2 Rpb1 interacting" evidence="3">
    <location>
        <begin position="469"/>
        <end position="526"/>
    </location>
</feature>
<reference evidence="4 5" key="1">
    <citation type="submission" date="2023-10" db="EMBL/GenBank/DDBJ databases">
        <title>Genomes of two closely related lineages of the louse Polyplax serrata with different host specificities.</title>
        <authorList>
            <person name="Martinu J."/>
            <person name="Tarabai H."/>
            <person name="Stefka J."/>
            <person name="Hypsa V."/>
        </authorList>
    </citation>
    <scope>NUCLEOTIDE SEQUENCE [LARGE SCALE GENOMIC DNA]</scope>
    <source>
        <strain evidence="4">HR10_N</strain>
    </source>
</reference>
<evidence type="ECO:0000313" key="5">
    <source>
        <dbReference type="Proteomes" id="UP001372834"/>
    </source>
</evidence>
<sequence length="541" mass="62803">MPLKKTKKRRVKCKRSIRLCKSQRVKIERMSSPESEKTITGHKHFWNKIKWGDPSDCTGIRYCSNENEGPRVKKFAKMREYYFAHLQNVVSENCHICNSAPNINVLKNLSLELEQKALLASLQSDIYVEAITKIIFDIQKCTRERQVHNEVRNLLPKVYSCQYPSDDLRESNVYFSPTPATCTQTPSPVLQSDLIYSNQEDEEEANQYSDIISDELSEKNSVCYNHKANPLLSNIDSSTTTRCNIINGNISKPQKNENLIISDISVNIQDSCTLPILQDSNGTKECINSVSQVSGPQQIDKHSVKLYLNKVENETVNDIENISKQEIEDKERDYILQVLECDEDCIPQKCNFFKENINETKENFSEINLMNKLEKMREIFGPDNCKNITNKENNKLNKPHINIGKSTIWKHERIIQQCKLSMLSSEISSGRQIINKRLFVKLFGEDSDSEHELEYRSYDKYKTSCVERISSWVVKYLMPYYHAKRIIGREIFKSLGHHISNRIIRKIHYPDELTVKYLVSKFFTNHKTYASDSDVFSVECI</sequence>
<dbReference type="GO" id="GO:0006355">
    <property type="term" value="P:regulation of DNA-templated transcription"/>
    <property type="evidence" value="ECO:0007669"/>
    <property type="project" value="InterPro"/>
</dbReference>
<keyword evidence="2" id="KW-0539">Nucleus</keyword>
<dbReference type="AlphaFoldDB" id="A0AAN8SA17"/>
<name>A0AAN8SA17_POLSC</name>
<organism evidence="4 5">
    <name type="scientific">Polyplax serrata</name>
    <name type="common">Common mouse louse</name>
    <dbReference type="NCBI Taxonomy" id="468196"/>
    <lineage>
        <taxon>Eukaryota</taxon>
        <taxon>Metazoa</taxon>
        <taxon>Ecdysozoa</taxon>
        <taxon>Arthropoda</taxon>
        <taxon>Hexapoda</taxon>
        <taxon>Insecta</taxon>
        <taxon>Pterygota</taxon>
        <taxon>Neoptera</taxon>
        <taxon>Paraneoptera</taxon>
        <taxon>Psocodea</taxon>
        <taxon>Troctomorpha</taxon>
        <taxon>Phthiraptera</taxon>
        <taxon>Anoplura</taxon>
        <taxon>Polyplacidae</taxon>
        <taxon>Polyplax</taxon>
    </lineage>
</organism>
<evidence type="ECO:0000256" key="2">
    <source>
        <dbReference type="ARBA" id="ARBA00023242"/>
    </source>
</evidence>
<comment type="caution">
    <text evidence="4">The sequence shown here is derived from an EMBL/GenBank/DDBJ whole genome shotgun (WGS) entry which is preliminary data.</text>
</comment>
<comment type="subcellular location">
    <subcellularLocation>
        <location evidence="1">Nucleus</location>
    </subcellularLocation>
</comment>
<dbReference type="Pfam" id="PF08236">
    <property type="entry name" value="SRI"/>
    <property type="match status" value="1"/>
</dbReference>
<proteinExistence type="predicted"/>
<evidence type="ECO:0000313" key="4">
    <source>
        <dbReference type="EMBL" id="KAK6637090.1"/>
    </source>
</evidence>
<protein>
    <recommendedName>
        <fullName evidence="3">Set2 Rpb1 interacting domain-containing protein</fullName>
    </recommendedName>
</protein>